<dbReference type="InterPro" id="IPR032710">
    <property type="entry name" value="NTF2-like_dom_sf"/>
</dbReference>
<reference evidence="2 3" key="1">
    <citation type="submission" date="2018-08" db="EMBL/GenBank/DDBJ databases">
        <title>Mucilaginibacter sp. MYSH2.</title>
        <authorList>
            <person name="Seo T."/>
        </authorList>
    </citation>
    <scope>NUCLEOTIDE SEQUENCE [LARGE SCALE GENOMIC DNA]</scope>
    <source>
        <strain evidence="2 3">MYSH2</strain>
    </source>
</reference>
<gene>
    <name evidence="2" type="ORF">D0C36_20800</name>
</gene>
<dbReference type="AlphaFoldDB" id="A0A372NMR3"/>
<dbReference type="InterPro" id="IPR037401">
    <property type="entry name" value="SnoaL-like"/>
</dbReference>
<dbReference type="SUPFAM" id="SSF54427">
    <property type="entry name" value="NTF2-like"/>
    <property type="match status" value="1"/>
</dbReference>
<dbReference type="Proteomes" id="UP000264217">
    <property type="component" value="Unassembled WGS sequence"/>
</dbReference>
<dbReference type="OrthoDB" id="4941530at2"/>
<organism evidence="2 3">
    <name type="scientific">Mucilaginibacter conchicola</name>
    <dbReference type="NCBI Taxonomy" id="2303333"/>
    <lineage>
        <taxon>Bacteria</taxon>
        <taxon>Pseudomonadati</taxon>
        <taxon>Bacteroidota</taxon>
        <taxon>Sphingobacteriia</taxon>
        <taxon>Sphingobacteriales</taxon>
        <taxon>Sphingobacteriaceae</taxon>
        <taxon>Mucilaginibacter</taxon>
    </lineage>
</organism>
<dbReference type="Pfam" id="PF13577">
    <property type="entry name" value="SnoaL_4"/>
    <property type="match status" value="1"/>
</dbReference>
<proteinExistence type="predicted"/>
<evidence type="ECO:0000313" key="3">
    <source>
        <dbReference type="Proteomes" id="UP000264217"/>
    </source>
</evidence>
<evidence type="ECO:0000313" key="2">
    <source>
        <dbReference type="EMBL" id="RFZ90239.1"/>
    </source>
</evidence>
<keyword evidence="3" id="KW-1185">Reference proteome</keyword>
<comment type="caution">
    <text evidence="2">The sequence shown here is derived from an EMBL/GenBank/DDBJ whole genome shotgun (WGS) entry which is preliminary data.</text>
</comment>
<feature type="domain" description="SnoaL-like" evidence="1">
    <location>
        <begin position="8"/>
        <end position="145"/>
    </location>
</feature>
<dbReference type="Gene3D" id="3.10.450.50">
    <property type="match status" value="1"/>
</dbReference>
<sequence>MNTKTLKELKTKDDIRDLMARYVRHADNKEWEKLAGLFVPDGTFTPLNVEGLPILTMVGRDQIFQTIWESVGNATAIHHLFSYEVDIQSDDHVNGVFAMEDYLIRPEDQQAHEKPDAGEQQFKSMHGFGHYHVEFIKVDGEWSIAGLVQTRIKLDFTY</sequence>
<dbReference type="RefSeq" id="WP_117393653.1">
    <property type="nucleotide sequence ID" value="NZ_QWDC01000004.1"/>
</dbReference>
<evidence type="ECO:0000259" key="1">
    <source>
        <dbReference type="Pfam" id="PF13577"/>
    </source>
</evidence>
<dbReference type="EMBL" id="QWDC01000004">
    <property type="protein sequence ID" value="RFZ90239.1"/>
    <property type="molecule type" value="Genomic_DNA"/>
</dbReference>
<name>A0A372NMR3_9SPHI</name>
<protein>
    <submittedName>
        <fullName evidence="2">Nuclear transport factor 2 family protein</fullName>
    </submittedName>
</protein>
<accession>A0A372NMR3</accession>